<dbReference type="KEGG" id="ngg:RG540_PA09500"/>
<dbReference type="HOGENOM" id="CLU_3293056_0_0_5"/>
<gene>
    <name evidence="2" type="ORF">RG540_PA09500</name>
</gene>
<keyword evidence="3" id="KW-1185">Reference proteome</keyword>
<evidence type="ECO:0000313" key="2">
    <source>
        <dbReference type="EMBL" id="CDN51626.1"/>
    </source>
</evidence>
<evidence type="ECO:0000256" key="1">
    <source>
        <dbReference type="SAM" id="Phobius"/>
    </source>
</evidence>
<keyword evidence="2" id="KW-0614">Plasmid</keyword>
<protein>
    <submittedName>
        <fullName evidence="2">Uncharacterized protein</fullName>
    </submittedName>
</protein>
<organism evidence="2 3">
    <name type="scientific">Neorhizobium galegae bv. orientalis str. HAMBI 540</name>
    <dbReference type="NCBI Taxonomy" id="1028800"/>
    <lineage>
        <taxon>Bacteria</taxon>
        <taxon>Pseudomonadati</taxon>
        <taxon>Pseudomonadota</taxon>
        <taxon>Alphaproteobacteria</taxon>
        <taxon>Hyphomicrobiales</taxon>
        <taxon>Rhizobiaceae</taxon>
        <taxon>Rhizobium/Agrobacterium group</taxon>
        <taxon>Neorhizobium</taxon>
    </lineage>
</organism>
<accession>A0A068T0N9</accession>
<keyword evidence="1" id="KW-0472">Membrane</keyword>
<name>A0A068T0N9_NEOGA</name>
<sequence length="40" mass="4546">MTRKTLLRLFGRFLFSAIMMAALFGGPLVLLVLVSRRFAM</sequence>
<geneLocation type="plasmid" evidence="3">
    <name>II</name>
</geneLocation>
<evidence type="ECO:0000313" key="3">
    <source>
        <dbReference type="Proteomes" id="UP000028181"/>
    </source>
</evidence>
<dbReference type="PATRIC" id="fig|1028800.3.peg.5583"/>
<keyword evidence="1" id="KW-0812">Transmembrane</keyword>
<feature type="transmembrane region" description="Helical" evidence="1">
    <location>
        <begin position="12"/>
        <end position="34"/>
    </location>
</feature>
<keyword evidence="1" id="KW-1133">Transmembrane helix</keyword>
<dbReference type="Proteomes" id="UP000028181">
    <property type="component" value="Plasmid pHAMBI540a"/>
</dbReference>
<proteinExistence type="predicted"/>
<reference evidence="3" key="1">
    <citation type="journal article" date="2014" name="BMC Genomics">
        <title>Genome sequencing of two Neorhizobium galegae strains reveals a noeT gene responsible for the unusual acetylation of the nodulation factors.</title>
        <authorList>
            <person name="Osterman J."/>
            <person name="Marsh J."/>
            <person name="Laine P.K."/>
            <person name="Zeng Z."/>
            <person name="Alatalo E."/>
            <person name="Sullivan J.T."/>
            <person name="Young J.P."/>
            <person name="Thomas-Oates J."/>
            <person name="Paulin L."/>
            <person name="Lindstrom K."/>
        </authorList>
    </citation>
    <scope>NUCLEOTIDE SEQUENCE [LARGE SCALE GENOMIC DNA]</scope>
    <source>
        <strain evidence="3">HAMBI 540</strain>
    </source>
</reference>
<dbReference type="EMBL" id="HG938354">
    <property type="protein sequence ID" value="CDN51626.1"/>
    <property type="molecule type" value="Genomic_DNA"/>
</dbReference>
<dbReference type="AlphaFoldDB" id="A0A068T0N9"/>